<reference evidence="2" key="1">
    <citation type="journal article" date="2015" name="Nature">
        <title>Complex archaea that bridge the gap between prokaryotes and eukaryotes.</title>
        <authorList>
            <person name="Spang A."/>
            <person name="Saw J.H."/>
            <person name="Jorgensen S.L."/>
            <person name="Zaremba-Niedzwiedzka K."/>
            <person name="Martijn J."/>
            <person name="Lind A.E."/>
            <person name="van Eijk R."/>
            <person name="Schleper C."/>
            <person name="Guy L."/>
            <person name="Ettema T.J."/>
        </authorList>
    </citation>
    <scope>NUCLEOTIDE SEQUENCE</scope>
</reference>
<feature type="compositionally biased region" description="Basic and acidic residues" evidence="1">
    <location>
        <begin position="1"/>
        <end position="12"/>
    </location>
</feature>
<protein>
    <submittedName>
        <fullName evidence="2">Uncharacterized protein</fullName>
    </submittedName>
</protein>
<feature type="region of interest" description="Disordered" evidence="1">
    <location>
        <begin position="78"/>
        <end position="122"/>
    </location>
</feature>
<evidence type="ECO:0000313" key="2">
    <source>
        <dbReference type="EMBL" id="KKN47170.1"/>
    </source>
</evidence>
<dbReference type="EMBL" id="LAZR01001291">
    <property type="protein sequence ID" value="KKN47170.1"/>
    <property type="molecule type" value="Genomic_DNA"/>
</dbReference>
<organism evidence="2">
    <name type="scientific">marine sediment metagenome</name>
    <dbReference type="NCBI Taxonomy" id="412755"/>
    <lineage>
        <taxon>unclassified sequences</taxon>
        <taxon>metagenomes</taxon>
        <taxon>ecological metagenomes</taxon>
    </lineage>
</organism>
<dbReference type="AlphaFoldDB" id="A0A0F9QSA8"/>
<accession>A0A0F9QSA8</accession>
<sequence>MTDQLVVDKQETAEVQEEETPPSRFQEVRNALLEDCPTVDELRAYAKEEDIGLEGATRKNDIADSITTALVIREQLAQEDEAGESEKVEPEPLDKPPAVEDTATEVSEKSGTEEPLPAPAKSKLKTRAVHWKRLIVPTNEVNQKVAESHIEIDTVLSAKAYIEEVYFANGYEMAFVSHIGVETLAEVSGHNIMLVFIQPENRESLHTEIYIVITQVGGLSGFHADSFLTSYLEQGWELAHFETLGFSEAGINCFWVMVR</sequence>
<feature type="region of interest" description="Disordered" evidence="1">
    <location>
        <begin position="1"/>
        <end position="25"/>
    </location>
</feature>
<comment type="caution">
    <text evidence="2">The sequence shown here is derived from an EMBL/GenBank/DDBJ whole genome shotgun (WGS) entry which is preliminary data.</text>
</comment>
<feature type="compositionally biased region" description="Basic and acidic residues" evidence="1">
    <location>
        <begin position="84"/>
        <end position="98"/>
    </location>
</feature>
<evidence type="ECO:0000256" key="1">
    <source>
        <dbReference type="SAM" id="MobiDB-lite"/>
    </source>
</evidence>
<gene>
    <name evidence="2" type="ORF">LCGC14_0665660</name>
</gene>
<proteinExistence type="predicted"/>
<name>A0A0F9QSA8_9ZZZZ</name>